<keyword evidence="2" id="KW-0934">Plastid</keyword>
<reference evidence="2" key="1">
    <citation type="journal article" date="2019" name="Mitochondrial DNA Part B Resour">
        <title>Complete chloroplast genome of the hot desert herb Fagonia indica (Zygophyllaceae) from south-central Arabia.</title>
        <authorList>
            <person name="Ali M.A."/>
            <person name="Elshikh M.S."/>
            <person name="Kim S.-Y."/>
            <person name="Al-Hemaid F."/>
            <person name="Lee J."/>
            <person name="Lama D."/>
            <person name="Chhetri A."/>
            <person name="Pan T.K."/>
        </authorList>
    </citation>
    <scope>NUCLEOTIDE SEQUENCE</scope>
</reference>
<evidence type="ECO:0000259" key="1">
    <source>
        <dbReference type="Pfam" id="PF05695"/>
    </source>
</evidence>
<name>A0A6C0UA76_9ROSI</name>
<dbReference type="Pfam" id="PF05695">
    <property type="entry name" value="Ycf2"/>
    <property type="match status" value="1"/>
</dbReference>
<dbReference type="EMBL" id="MN521457">
    <property type="protein sequence ID" value="QIB71946.1"/>
    <property type="molecule type" value="Genomic_DNA"/>
</dbReference>
<dbReference type="InterPro" id="IPR056777">
    <property type="entry name" value="Ycf2_N"/>
</dbReference>
<dbReference type="AlphaFoldDB" id="A0A6C0UA76"/>
<keyword evidence="2" id="KW-0150">Chloroplast</keyword>
<protein>
    <recommendedName>
        <fullName evidence="1">Ycf2 N-terminal domain-containing protein</fullName>
    </recommendedName>
</protein>
<proteinExistence type="predicted"/>
<sequence length="58" mass="7009">MNTLILKFYKLFKLSKEEDVSFVFSRRSENKEIVNIVKIIMYLQNTVSIHPIFIRSRM</sequence>
<evidence type="ECO:0000313" key="2">
    <source>
        <dbReference type="EMBL" id="QIB71946.1"/>
    </source>
</evidence>
<feature type="domain" description="Ycf2 N-terminal" evidence="1">
    <location>
        <begin position="14"/>
        <end position="52"/>
    </location>
</feature>
<geneLocation type="chloroplast" evidence="2"/>
<accession>A0A6C0UA76</accession>
<organism evidence="2">
    <name type="scientific">Fagonia indica</name>
    <dbReference type="NCBI Taxonomy" id="66629"/>
    <lineage>
        <taxon>Eukaryota</taxon>
        <taxon>Viridiplantae</taxon>
        <taxon>Streptophyta</taxon>
        <taxon>Embryophyta</taxon>
        <taxon>Tracheophyta</taxon>
        <taxon>Spermatophyta</taxon>
        <taxon>Magnoliopsida</taxon>
        <taxon>eudicotyledons</taxon>
        <taxon>Gunneridae</taxon>
        <taxon>Pentapetalae</taxon>
        <taxon>rosids</taxon>
        <taxon>fabids</taxon>
        <taxon>Zygophyllales</taxon>
        <taxon>Zygophyllaceae</taxon>
        <taxon>Zygophylloideae</taxon>
        <taxon>Fagonia</taxon>
    </lineage>
</organism>